<feature type="compositionally biased region" description="Acidic residues" evidence="1">
    <location>
        <begin position="540"/>
        <end position="560"/>
    </location>
</feature>
<gene>
    <name evidence="2" type="ORF">GGX14DRAFT_586955</name>
</gene>
<feature type="region of interest" description="Disordered" evidence="1">
    <location>
        <begin position="406"/>
        <end position="444"/>
    </location>
</feature>
<feature type="region of interest" description="Disordered" evidence="1">
    <location>
        <begin position="537"/>
        <end position="560"/>
    </location>
</feature>
<evidence type="ECO:0000313" key="2">
    <source>
        <dbReference type="EMBL" id="KAJ7194136.1"/>
    </source>
</evidence>
<reference evidence="2" key="1">
    <citation type="submission" date="2023-03" db="EMBL/GenBank/DDBJ databases">
        <title>Massive genome expansion in bonnet fungi (Mycena s.s.) driven by repeated elements and novel gene families across ecological guilds.</title>
        <authorList>
            <consortium name="Lawrence Berkeley National Laboratory"/>
            <person name="Harder C.B."/>
            <person name="Miyauchi S."/>
            <person name="Viragh M."/>
            <person name="Kuo A."/>
            <person name="Thoen E."/>
            <person name="Andreopoulos B."/>
            <person name="Lu D."/>
            <person name="Skrede I."/>
            <person name="Drula E."/>
            <person name="Henrissat B."/>
            <person name="Morin E."/>
            <person name="Kohler A."/>
            <person name="Barry K."/>
            <person name="LaButti K."/>
            <person name="Morin E."/>
            <person name="Salamov A."/>
            <person name="Lipzen A."/>
            <person name="Mereny Z."/>
            <person name="Hegedus B."/>
            <person name="Baldrian P."/>
            <person name="Stursova M."/>
            <person name="Weitz H."/>
            <person name="Taylor A."/>
            <person name="Grigoriev I.V."/>
            <person name="Nagy L.G."/>
            <person name="Martin F."/>
            <person name="Kauserud H."/>
        </authorList>
    </citation>
    <scope>NUCLEOTIDE SEQUENCE</scope>
    <source>
        <strain evidence="2">9144</strain>
    </source>
</reference>
<comment type="caution">
    <text evidence="2">The sequence shown here is derived from an EMBL/GenBank/DDBJ whole genome shotgun (WGS) entry which is preliminary data.</text>
</comment>
<keyword evidence="3" id="KW-1185">Reference proteome</keyword>
<evidence type="ECO:0000313" key="3">
    <source>
        <dbReference type="Proteomes" id="UP001219525"/>
    </source>
</evidence>
<name>A0AAD6UUW5_9AGAR</name>
<dbReference type="AlphaFoldDB" id="A0AAD6UUW5"/>
<feature type="region of interest" description="Disordered" evidence="1">
    <location>
        <begin position="240"/>
        <end position="264"/>
    </location>
</feature>
<feature type="region of interest" description="Disordered" evidence="1">
    <location>
        <begin position="469"/>
        <end position="488"/>
    </location>
</feature>
<dbReference type="Proteomes" id="UP001219525">
    <property type="component" value="Unassembled WGS sequence"/>
</dbReference>
<sequence>MDCSESYPLHVPEPTLYDRDVIRGDKQDDNAAHRLFSAATLKGLAEDVAENMGLIVLGFVIGDLVDAYESRTMGHAERAKVVIRAHLFFKTWKLFLHKMGYSLSRYYISDAADKIFDILIDGLLGLIVIHRDHLLKPNIPLLPWKHESMGNERIFSALRDIFPEMSLFQTIVALPHLRATMAAAKQAAFSKASFKKLAMFPSDAELTTAYAEALEENNMLWSLLNVNNRCLVDAPAASVDAGPAPISDEERPEHVEDEENNDSAHPTRTLVAVDPPKARVVDLGVGDELDKALAAVQDVPGLRKGEEDEVDACAYAAASLVVDNLAKIDNLPELEDSAQVEQCRRDIAKIITLTPDSVALLLKDLKASFGPSSGPATAAAELPSISASSLLDVTSSDLLPLVHIRERHQTEHSRTGVRNYHPPRRPATEGVPSVTTNSKSVPTERRLLAERLEAIMRSANIRKATTGLNRKAITERPEGEQQDGKPTGNAANAVLAAQGHADDIFREMVPFAKAFGYYRKLEPRAMAEEETLMEELANTAEDEIPDDGTVEIDSDDEHRA</sequence>
<organism evidence="2 3">
    <name type="scientific">Mycena pura</name>
    <dbReference type="NCBI Taxonomy" id="153505"/>
    <lineage>
        <taxon>Eukaryota</taxon>
        <taxon>Fungi</taxon>
        <taxon>Dikarya</taxon>
        <taxon>Basidiomycota</taxon>
        <taxon>Agaricomycotina</taxon>
        <taxon>Agaricomycetes</taxon>
        <taxon>Agaricomycetidae</taxon>
        <taxon>Agaricales</taxon>
        <taxon>Marasmiineae</taxon>
        <taxon>Mycenaceae</taxon>
        <taxon>Mycena</taxon>
    </lineage>
</organism>
<accession>A0AAD6UUW5</accession>
<proteinExistence type="predicted"/>
<dbReference type="EMBL" id="JARJCW010000101">
    <property type="protein sequence ID" value="KAJ7194136.1"/>
    <property type="molecule type" value="Genomic_DNA"/>
</dbReference>
<evidence type="ECO:0000256" key="1">
    <source>
        <dbReference type="SAM" id="MobiDB-lite"/>
    </source>
</evidence>
<protein>
    <submittedName>
        <fullName evidence="2">Uncharacterized protein</fullName>
    </submittedName>
</protein>
<feature type="compositionally biased region" description="Basic and acidic residues" evidence="1">
    <location>
        <begin position="472"/>
        <end position="483"/>
    </location>
</feature>